<feature type="non-terminal residue" evidence="1">
    <location>
        <position position="1"/>
    </location>
</feature>
<gene>
    <name evidence="1" type="ORF">UJA718_LOCUS42865</name>
</gene>
<dbReference type="EMBL" id="CAJOBP010056913">
    <property type="protein sequence ID" value="CAF4836815.1"/>
    <property type="molecule type" value="Genomic_DNA"/>
</dbReference>
<sequence>WANRNENFNEVQALAGNCCVLRSVVYKMKIYDTSKPNK</sequence>
<proteinExistence type="predicted"/>
<dbReference type="Proteomes" id="UP000663873">
    <property type="component" value="Unassembled WGS sequence"/>
</dbReference>
<name>A0A821R7Z3_9BILA</name>
<accession>A0A821R7Z3</accession>
<reference evidence="1" key="1">
    <citation type="submission" date="2021-02" db="EMBL/GenBank/DDBJ databases">
        <authorList>
            <person name="Nowell W R."/>
        </authorList>
    </citation>
    <scope>NUCLEOTIDE SEQUENCE</scope>
</reference>
<organism evidence="1 2">
    <name type="scientific">Rotaria socialis</name>
    <dbReference type="NCBI Taxonomy" id="392032"/>
    <lineage>
        <taxon>Eukaryota</taxon>
        <taxon>Metazoa</taxon>
        <taxon>Spiralia</taxon>
        <taxon>Gnathifera</taxon>
        <taxon>Rotifera</taxon>
        <taxon>Eurotatoria</taxon>
        <taxon>Bdelloidea</taxon>
        <taxon>Philodinida</taxon>
        <taxon>Philodinidae</taxon>
        <taxon>Rotaria</taxon>
    </lineage>
</organism>
<protein>
    <submittedName>
        <fullName evidence="1">Uncharacterized protein</fullName>
    </submittedName>
</protein>
<dbReference type="AlphaFoldDB" id="A0A821R7Z3"/>
<evidence type="ECO:0000313" key="2">
    <source>
        <dbReference type="Proteomes" id="UP000663873"/>
    </source>
</evidence>
<evidence type="ECO:0000313" key="1">
    <source>
        <dbReference type="EMBL" id="CAF4836815.1"/>
    </source>
</evidence>
<keyword evidence="2" id="KW-1185">Reference proteome</keyword>
<comment type="caution">
    <text evidence="1">The sequence shown here is derived from an EMBL/GenBank/DDBJ whole genome shotgun (WGS) entry which is preliminary data.</text>
</comment>